<sequence length="130" mass="14296">MKSVLTMLCCLVAFAASAQTTKPSYCEEGINTYGSVVSVDNGTTAPDALPAFASTPTTEYKIQVAILRYTDPTEYPFHPALVARYRPCEEVWVVESRESFSDRTDAQSLQTELKDLGYGSAFITELVGYM</sequence>
<protein>
    <submittedName>
        <fullName evidence="2">Uncharacterized protein</fullName>
    </submittedName>
</protein>
<evidence type="ECO:0000313" key="3">
    <source>
        <dbReference type="Proteomes" id="UP000770785"/>
    </source>
</evidence>
<comment type="caution">
    <text evidence="2">The sequence shown here is derived from an EMBL/GenBank/DDBJ whole genome shotgun (WGS) entry which is preliminary data.</text>
</comment>
<gene>
    <name evidence="2" type="ORF">GGR27_000884</name>
</gene>
<accession>A0ABX0X844</accession>
<keyword evidence="1" id="KW-0732">Signal</keyword>
<feature type="signal peptide" evidence="1">
    <location>
        <begin position="1"/>
        <end position="18"/>
    </location>
</feature>
<organism evidence="2 3">
    <name type="scientific">Neolewinella antarctica</name>
    <dbReference type="NCBI Taxonomy" id="442734"/>
    <lineage>
        <taxon>Bacteria</taxon>
        <taxon>Pseudomonadati</taxon>
        <taxon>Bacteroidota</taxon>
        <taxon>Saprospiria</taxon>
        <taxon>Saprospirales</taxon>
        <taxon>Lewinellaceae</taxon>
        <taxon>Neolewinella</taxon>
    </lineage>
</organism>
<name>A0ABX0X844_9BACT</name>
<evidence type="ECO:0000256" key="1">
    <source>
        <dbReference type="SAM" id="SignalP"/>
    </source>
</evidence>
<feature type="chain" id="PRO_5046089501" evidence="1">
    <location>
        <begin position="19"/>
        <end position="130"/>
    </location>
</feature>
<dbReference type="Proteomes" id="UP000770785">
    <property type="component" value="Unassembled WGS sequence"/>
</dbReference>
<dbReference type="RefSeq" id="WP_168036156.1">
    <property type="nucleotide sequence ID" value="NZ_JAATJH010000001.1"/>
</dbReference>
<proteinExistence type="predicted"/>
<evidence type="ECO:0000313" key="2">
    <source>
        <dbReference type="EMBL" id="NJC25403.1"/>
    </source>
</evidence>
<reference evidence="2 3" key="1">
    <citation type="submission" date="2020-03" db="EMBL/GenBank/DDBJ databases">
        <title>Genomic Encyclopedia of Type Strains, Phase IV (KMG-IV): sequencing the most valuable type-strain genomes for metagenomic binning, comparative biology and taxonomic classification.</title>
        <authorList>
            <person name="Goeker M."/>
        </authorList>
    </citation>
    <scope>NUCLEOTIDE SEQUENCE [LARGE SCALE GENOMIC DNA]</scope>
    <source>
        <strain evidence="2 3">DSM 105096</strain>
    </source>
</reference>
<dbReference type="EMBL" id="JAATJH010000001">
    <property type="protein sequence ID" value="NJC25403.1"/>
    <property type="molecule type" value="Genomic_DNA"/>
</dbReference>
<keyword evidence="3" id="KW-1185">Reference proteome</keyword>